<dbReference type="Proteomes" id="UP000186143">
    <property type="component" value="Unassembled WGS sequence"/>
</dbReference>
<proteinExistence type="predicted"/>
<organism evidence="2 3">
    <name type="scientific">Xaviernesmea rhizosphaerae</name>
    <dbReference type="NCBI Taxonomy" id="1672749"/>
    <lineage>
        <taxon>Bacteria</taxon>
        <taxon>Pseudomonadati</taxon>
        <taxon>Pseudomonadota</taxon>
        <taxon>Alphaproteobacteria</taxon>
        <taxon>Hyphomicrobiales</taxon>
        <taxon>Rhizobiaceae</taxon>
        <taxon>Rhizobium/Agrobacterium group</taxon>
        <taxon>Xaviernesmea</taxon>
    </lineage>
</organism>
<sequence length="107" mass="11127">MAYPNSNPAMSAALGNLGGMMLIAGGAVGLMTAINDSLDGIAAAREGRMIDRYADALAAATDHADRMGEIAVEAVRYCAELEAKVASLQAACAQRQEVIQVLRSRMA</sequence>
<name>A0A1Q9AI96_9HYPH</name>
<evidence type="ECO:0000256" key="1">
    <source>
        <dbReference type="SAM" id="Phobius"/>
    </source>
</evidence>
<reference evidence="2 3" key="1">
    <citation type="submission" date="2016-09" db="EMBL/GenBank/DDBJ databases">
        <title>Rhizobium sp. nov., a novel species isolated from the rice rhizosphere.</title>
        <authorList>
            <person name="Zhao J."/>
            <person name="Zhang X."/>
        </authorList>
    </citation>
    <scope>NUCLEOTIDE SEQUENCE [LARGE SCALE GENOMIC DNA]</scope>
    <source>
        <strain evidence="2 3">MH17</strain>
    </source>
</reference>
<protein>
    <submittedName>
        <fullName evidence="2">Uncharacterized protein</fullName>
    </submittedName>
</protein>
<comment type="caution">
    <text evidence="2">The sequence shown here is derived from an EMBL/GenBank/DDBJ whole genome shotgun (WGS) entry which is preliminary data.</text>
</comment>
<dbReference type="EMBL" id="MKIO01000031">
    <property type="protein sequence ID" value="OLP54870.1"/>
    <property type="molecule type" value="Genomic_DNA"/>
</dbReference>
<dbReference type="RefSeq" id="WP_075635429.1">
    <property type="nucleotide sequence ID" value="NZ_MKIO01000031.1"/>
</dbReference>
<keyword evidence="1" id="KW-0812">Transmembrane</keyword>
<evidence type="ECO:0000313" key="2">
    <source>
        <dbReference type="EMBL" id="OLP54870.1"/>
    </source>
</evidence>
<gene>
    <name evidence="2" type="ORF">BJF92_13770</name>
</gene>
<keyword evidence="1" id="KW-1133">Transmembrane helix</keyword>
<accession>A0A1Q9AI96</accession>
<feature type="transmembrane region" description="Helical" evidence="1">
    <location>
        <begin position="12"/>
        <end position="34"/>
    </location>
</feature>
<evidence type="ECO:0000313" key="3">
    <source>
        <dbReference type="Proteomes" id="UP000186143"/>
    </source>
</evidence>
<dbReference type="OrthoDB" id="152146at82115"/>
<keyword evidence="1" id="KW-0472">Membrane</keyword>
<dbReference type="AlphaFoldDB" id="A0A1Q9AI96"/>